<evidence type="ECO:0000256" key="1">
    <source>
        <dbReference type="SAM" id="MobiDB-lite"/>
    </source>
</evidence>
<dbReference type="EMBL" id="UAWQ01000019">
    <property type="protein sequence ID" value="SQC48728.1"/>
    <property type="molecule type" value="Genomic_DNA"/>
</dbReference>
<dbReference type="AlphaFoldDB" id="A0A2X3F083"/>
<name>A0A2X3F083_KLEPN</name>
<feature type="region of interest" description="Disordered" evidence="1">
    <location>
        <begin position="57"/>
        <end position="84"/>
    </location>
</feature>
<dbReference type="GO" id="GO:0008441">
    <property type="term" value="F:3'(2'),5'-bisphosphate nucleotidase activity"/>
    <property type="evidence" value="ECO:0007669"/>
    <property type="project" value="UniProtKB-EC"/>
</dbReference>
<accession>A0A2X3F083</accession>
<dbReference type="Gene3D" id="3.30.540.10">
    <property type="entry name" value="Fructose-1,6-Bisphosphatase, subunit A, domain 1"/>
    <property type="match status" value="2"/>
</dbReference>
<protein>
    <submittedName>
        <fullName evidence="2">Adenosine-3'(2'),5'-bisphosphate nucleotidase</fullName>
        <ecNumber evidence="2">3.1.3.7</ecNumber>
    </submittedName>
</protein>
<feature type="compositionally biased region" description="Basic residues" evidence="1">
    <location>
        <begin position="65"/>
        <end position="74"/>
    </location>
</feature>
<dbReference type="SUPFAM" id="SSF56655">
    <property type="entry name" value="Carbohydrate phosphatase"/>
    <property type="match status" value="2"/>
</dbReference>
<dbReference type="Proteomes" id="UP000251721">
    <property type="component" value="Unassembled WGS sequence"/>
</dbReference>
<proteinExistence type="predicted"/>
<evidence type="ECO:0000313" key="3">
    <source>
        <dbReference type="Proteomes" id="UP000251721"/>
    </source>
</evidence>
<reference evidence="2 3" key="1">
    <citation type="submission" date="2018-06" db="EMBL/GenBank/DDBJ databases">
        <authorList>
            <consortium name="Pathogen Informatics"/>
            <person name="Doyle S."/>
        </authorList>
    </citation>
    <scope>NUCLEOTIDE SEQUENCE [LARGE SCALE GENOMIC DNA]</scope>
    <source>
        <strain evidence="2 3">NCTC13465</strain>
    </source>
</reference>
<keyword evidence="2" id="KW-0378">Hydrolase</keyword>
<dbReference type="EC" id="3.1.3.7" evidence="2"/>
<sequence length="171" mass="18322">MENVRNKYVSLHGNAGDAIMEVYDGNQPINVASKKDDSPVTAADIAAHKVIVSGLQALDPDTRSSPRRTRRRGKCASTGSATGWSTRWTAPKSLLSVTANSPSISALIENGKPTLGVVYAPVMKVMYSAQNGKAWKEECGVRKQIQVRDARPPLVVISRSHQQRSGAAGVP</sequence>
<gene>
    <name evidence="2" type="primary">cysQ</name>
    <name evidence="2" type="ORF">NCTC13465_04936</name>
</gene>
<organism evidence="2 3">
    <name type="scientific">Klebsiella pneumoniae</name>
    <dbReference type="NCBI Taxonomy" id="573"/>
    <lineage>
        <taxon>Bacteria</taxon>
        <taxon>Pseudomonadati</taxon>
        <taxon>Pseudomonadota</taxon>
        <taxon>Gammaproteobacteria</taxon>
        <taxon>Enterobacterales</taxon>
        <taxon>Enterobacteriaceae</taxon>
        <taxon>Klebsiella/Raoultella group</taxon>
        <taxon>Klebsiella</taxon>
        <taxon>Klebsiella pneumoniae complex</taxon>
    </lineage>
</organism>
<evidence type="ECO:0000313" key="2">
    <source>
        <dbReference type="EMBL" id="SQC48728.1"/>
    </source>
</evidence>